<dbReference type="Proteomes" id="UP000261032">
    <property type="component" value="Unassembled WGS sequence"/>
</dbReference>
<evidence type="ECO:0000313" key="2">
    <source>
        <dbReference type="EMBL" id="RGD87208.1"/>
    </source>
</evidence>
<organism evidence="2 3">
    <name type="scientific">Thomasclavelia ramosa</name>
    <dbReference type="NCBI Taxonomy" id="1547"/>
    <lineage>
        <taxon>Bacteria</taxon>
        <taxon>Bacillati</taxon>
        <taxon>Bacillota</taxon>
        <taxon>Erysipelotrichia</taxon>
        <taxon>Erysipelotrichales</taxon>
        <taxon>Coprobacillaceae</taxon>
        <taxon>Thomasclavelia</taxon>
    </lineage>
</organism>
<evidence type="ECO:0000313" key="3">
    <source>
        <dbReference type="Proteomes" id="UP000261032"/>
    </source>
</evidence>
<name>A0A3E3EIN3_9FIRM</name>
<dbReference type="PANTHER" id="PTHR35146">
    <property type="entry name" value="UPF0178 PROTEIN YAII"/>
    <property type="match status" value="1"/>
</dbReference>
<reference evidence="2 3" key="1">
    <citation type="submission" date="2018-08" db="EMBL/GenBank/DDBJ databases">
        <title>A genome reference for cultivated species of the human gut microbiota.</title>
        <authorList>
            <person name="Zou Y."/>
            <person name="Xue W."/>
            <person name="Luo G."/>
        </authorList>
    </citation>
    <scope>NUCLEOTIDE SEQUENCE [LARGE SCALE GENOMIC DNA]</scope>
    <source>
        <strain evidence="2 3">OM06-4</strain>
    </source>
</reference>
<dbReference type="InterPro" id="IPR003791">
    <property type="entry name" value="UPF0178"/>
</dbReference>
<sequence>MALLVDGDACPDLPAIRDLAWKYQVEMTVFVDYAHFLVLLKQVQANDLVITQDYGLASLVLSKGAKVLHISGKVIDDNNIEELLMSRYVSAKQRKSGRRTRGPAKRTDEVRNQFLKQLDKILIQA</sequence>
<protein>
    <submittedName>
        <fullName evidence="2">Uncharacterized protein</fullName>
    </submittedName>
</protein>
<dbReference type="AlphaFoldDB" id="A0A3E3EIN3"/>
<dbReference type="PANTHER" id="PTHR35146:SF1">
    <property type="entry name" value="UPF0178 PROTEIN YAII"/>
    <property type="match status" value="1"/>
</dbReference>
<gene>
    <name evidence="2" type="ORF">DXB93_00605</name>
</gene>
<comment type="similarity">
    <text evidence="1">Belongs to the UPF0178 family.</text>
</comment>
<dbReference type="Pfam" id="PF02639">
    <property type="entry name" value="DUF188"/>
    <property type="match status" value="1"/>
</dbReference>
<dbReference type="EMBL" id="QUSL01000001">
    <property type="protein sequence ID" value="RGD87208.1"/>
    <property type="molecule type" value="Genomic_DNA"/>
</dbReference>
<proteinExistence type="inferred from homology"/>
<accession>A0A3E3EIN3</accession>
<evidence type="ECO:0000256" key="1">
    <source>
        <dbReference type="ARBA" id="ARBA00008522"/>
    </source>
</evidence>
<comment type="caution">
    <text evidence="2">The sequence shown here is derived from an EMBL/GenBank/DDBJ whole genome shotgun (WGS) entry which is preliminary data.</text>
</comment>
<dbReference type="RefSeq" id="WP_117580156.1">
    <property type="nucleotide sequence ID" value="NZ_QUSL01000001.1"/>
</dbReference>